<feature type="repeat" description="ANK" evidence="4">
    <location>
        <begin position="551"/>
        <end position="571"/>
    </location>
</feature>
<reference evidence="8 9" key="1">
    <citation type="submission" date="2022-05" db="EMBL/GenBank/DDBJ databases">
        <authorList>
            <consortium name="Genoscope - CEA"/>
            <person name="William W."/>
        </authorList>
    </citation>
    <scope>NUCLEOTIDE SEQUENCE [LARGE SCALE GENOMIC DNA]</scope>
</reference>
<feature type="repeat" description="ANK" evidence="4">
    <location>
        <begin position="136"/>
        <end position="168"/>
    </location>
</feature>
<dbReference type="PROSITE" id="PS50297">
    <property type="entry name" value="ANK_REP_REGION"/>
    <property type="match status" value="14"/>
</dbReference>
<dbReference type="PANTHER" id="PTHR24171:SF9">
    <property type="entry name" value="ANKYRIN REPEAT DOMAIN-CONTAINING PROTEIN 39"/>
    <property type="match status" value="1"/>
</dbReference>
<feature type="domain" description="Mab-21-like HhH/H2TH-like" evidence="7">
    <location>
        <begin position="958"/>
        <end position="1018"/>
    </location>
</feature>
<dbReference type="PANTHER" id="PTHR24171">
    <property type="entry name" value="ANKYRIN REPEAT DOMAIN-CONTAINING PROTEIN 39-RELATED"/>
    <property type="match status" value="1"/>
</dbReference>
<dbReference type="Gene3D" id="3.30.460.90">
    <property type="match status" value="1"/>
</dbReference>
<dbReference type="PROSITE" id="PS50088">
    <property type="entry name" value="ANK_REPEAT"/>
    <property type="match status" value="15"/>
</dbReference>
<evidence type="ECO:0000313" key="9">
    <source>
        <dbReference type="Proteomes" id="UP001159405"/>
    </source>
</evidence>
<dbReference type="InterPro" id="IPR046903">
    <property type="entry name" value="Mab-21-like_nuc_Trfase"/>
</dbReference>
<keyword evidence="2" id="KW-0677">Repeat</keyword>
<evidence type="ECO:0000256" key="4">
    <source>
        <dbReference type="PROSITE-ProRule" id="PRU00023"/>
    </source>
</evidence>
<dbReference type="Gene3D" id="1.10.1410.40">
    <property type="match status" value="1"/>
</dbReference>
<accession>A0ABN8P7R1</accession>
<feature type="region of interest" description="Disordered" evidence="5">
    <location>
        <begin position="1058"/>
        <end position="1088"/>
    </location>
</feature>
<dbReference type="Pfam" id="PF12796">
    <property type="entry name" value="Ank_2"/>
    <property type="match status" value="7"/>
</dbReference>
<gene>
    <name evidence="8" type="ORF">PLOB_00035999</name>
</gene>
<feature type="repeat" description="ANK" evidence="4">
    <location>
        <begin position="451"/>
        <end position="483"/>
    </location>
</feature>
<evidence type="ECO:0000256" key="2">
    <source>
        <dbReference type="ARBA" id="ARBA00022737"/>
    </source>
</evidence>
<feature type="repeat" description="ANK" evidence="4">
    <location>
        <begin position="176"/>
        <end position="208"/>
    </location>
</feature>
<dbReference type="PRINTS" id="PR01415">
    <property type="entry name" value="ANKYRIN"/>
</dbReference>
<dbReference type="Gene3D" id="1.25.40.20">
    <property type="entry name" value="Ankyrin repeat-containing domain"/>
    <property type="match status" value="3"/>
</dbReference>
<sequence>MQRQSKSTPTVSLQYVGIKLKDLIVQYLHSNSSNHLVVACVLGKEATICELKPKAQEINCGEPKLYGMAPLHLACLFGHQEVVNTLLEYGADVNLRVENTVAKETPIHIAAGNGYGEIVKGLLIKGADPNTIASNHLKTPLHVAVSEGHLDVVKSLLLGGAVTDVSRPTTLSKFASWCSPLHIACRKGHLEIIKVLIQNGAKIDAKTEDPRGVTALHESVSSNQIDVVKYLIEHGVKLDIFDISGFSPLHAAAKHGYTDVMDLLLKAGMTADLYCVDPIHTPLVTSIISGQYSSVKTLLEAGSKVDGVLNDGAPLHQAIRREPTNLPIIELLVSFGASEHVPDEIGYFPLHCAAYYGQYEIADFFLQRGHNQNQLSESPDDIGQCETALHCAIYGDNPDVVRLLVKAGACVNSQAQPGKQTPIYHAVLNRKIGIVDQLISLGADVNFTDASHATPLHHAVCGQNNEIVRMLIQNGAFLEAKTLCDDLTPLHIATIDGTDDSVMLLIDLGASVNESSAHGETSLHFAAELNFVQKAETFLQNGADVNSSDCNGTTPLHLASGKGYDALVKLLCKQEEVKIDLVDCDGITPLHLAAFNGHKTVVQILLDAGADHNMTCNGESICNICCRRGSTDVTQLLSGFQATTQSVKNSEQTHSVTLPRYLMTVLDTDGIGRSPQSNQARHIICVVTAFIKDLMKAVGEADPRFACEVTLSGSNAESCKVGEPNEFDFMFYLPSLAENFAPSYTPDDAPGYCKVEFKKGKDSELVRDLLKDGKYLFPQRIKACLFSLIEDVFLSKRVKVPQEIRFYLQEFLPNSSKHRIVSEIKPGFILHFEWRRGLYTGMQITADVIPTLPFAYHNEVSLNYTTQSRDVLSGMENSGAALEASLSTLYLIPTPISRHATHSFENVVWRISTSKLETKILRGVAECKRNTYILGKVLLQRSGQVPDTDGLGSCAYYVHTYLLKTAFLYELARVPADEEWERGNAVTRLLQIFELLKKNIKSGCVNSFFFKEYNLVVTENTVTEINARIWIIDAILLFLSGKYDLQLEQNEPQSLEKMLQDQRPGSISTREVNKSQRQELSSSKNLLS</sequence>
<dbReference type="InterPro" id="IPR046906">
    <property type="entry name" value="Mab-21_HhH/H2TH-like"/>
</dbReference>
<protein>
    <submittedName>
        <fullName evidence="8">Uncharacterized protein</fullName>
    </submittedName>
</protein>
<feature type="repeat" description="ANK" evidence="4">
    <location>
        <begin position="418"/>
        <end position="450"/>
    </location>
</feature>
<feature type="repeat" description="ANK" evidence="4">
    <location>
        <begin position="310"/>
        <end position="344"/>
    </location>
</feature>
<feature type="repeat" description="ANK" evidence="4">
    <location>
        <begin position="102"/>
        <end position="134"/>
    </location>
</feature>
<evidence type="ECO:0000256" key="3">
    <source>
        <dbReference type="ARBA" id="ARBA00023043"/>
    </source>
</evidence>
<feature type="compositionally biased region" description="Polar residues" evidence="5">
    <location>
        <begin position="1078"/>
        <end position="1088"/>
    </location>
</feature>
<evidence type="ECO:0000259" key="6">
    <source>
        <dbReference type="Pfam" id="PF03281"/>
    </source>
</evidence>
<comment type="similarity">
    <text evidence="1">Belongs to the mab-21 family.</text>
</comment>
<dbReference type="InterPro" id="IPR036770">
    <property type="entry name" value="Ankyrin_rpt-contain_sf"/>
</dbReference>
<feature type="repeat" description="ANK" evidence="4">
    <location>
        <begin position="66"/>
        <end position="98"/>
    </location>
</feature>
<feature type="repeat" description="ANK" evidence="4">
    <location>
        <begin position="244"/>
        <end position="276"/>
    </location>
</feature>
<feature type="repeat" description="ANK" evidence="4">
    <location>
        <begin position="518"/>
        <end position="550"/>
    </location>
</feature>
<dbReference type="EMBL" id="CALNXK010000051">
    <property type="protein sequence ID" value="CAH3132582.1"/>
    <property type="molecule type" value="Genomic_DNA"/>
</dbReference>
<dbReference type="Proteomes" id="UP001159405">
    <property type="component" value="Unassembled WGS sequence"/>
</dbReference>
<evidence type="ECO:0000313" key="8">
    <source>
        <dbReference type="EMBL" id="CAH3132582.1"/>
    </source>
</evidence>
<dbReference type="SMART" id="SM00248">
    <property type="entry name" value="ANK"/>
    <property type="match status" value="17"/>
</dbReference>
<feature type="domain" description="Mab-21-like nucleotidyltransferase" evidence="6">
    <location>
        <begin position="717"/>
        <end position="923"/>
    </location>
</feature>
<dbReference type="Pfam" id="PF03281">
    <property type="entry name" value="Mab-21"/>
    <property type="match status" value="1"/>
</dbReference>
<evidence type="ECO:0000256" key="1">
    <source>
        <dbReference type="ARBA" id="ARBA00008307"/>
    </source>
</evidence>
<comment type="caution">
    <text evidence="8">The sequence shown here is derived from an EMBL/GenBank/DDBJ whole genome shotgun (WGS) entry which is preliminary data.</text>
</comment>
<evidence type="ECO:0000256" key="5">
    <source>
        <dbReference type="SAM" id="MobiDB-lite"/>
    </source>
</evidence>
<keyword evidence="9" id="KW-1185">Reference proteome</keyword>
<dbReference type="Pfam" id="PF20266">
    <property type="entry name" value="Mab-21_C"/>
    <property type="match status" value="1"/>
</dbReference>
<organism evidence="8 9">
    <name type="scientific">Porites lobata</name>
    <dbReference type="NCBI Taxonomy" id="104759"/>
    <lineage>
        <taxon>Eukaryota</taxon>
        <taxon>Metazoa</taxon>
        <taxon>Cnidaria</taxon>
        <taxon>Anthozoa</taxon>
        <taxon>Hexacorallia</taxon>
        <taxon>Scleractinia</taxon>
        <taxon>Fungiina</taxon>
        <taxon>Poritidae</taxon>
        <taxon>Porites</taxon>
    </lineage>
</organism>
<dbReference type="InterPro" id="IPR002110">
    <property type="entry name" value="Ankyrin_rpt"/>
</dbReference>
<dbReference type="SUPFAM" id="SSF48403">
    <property type="entry name" value="Ankyrin repeat"/>
    <property type="match status" value="2"/>
</dbReference>
<keyword evidence="3 4" id="KW-0040">ANK repeat</keyword>
<feature type="repeat" description="ANK" evidence="4">
    <location>
        <begin position="485"/>
        <end position="517"/>
    </location>
</feature>
<dbReference type="SMART" id="SM01265">
    <property type="entry name" value="Mab-21"/>
    <property type="match status" value="1"/>
</dbReference>
<dbReference type="InterPro" id="IPR024810">
    <property type="entry name" value="MAB21L/cGLR"/>
</dbReference>
<feature type="repeat" description="ANK" evidence="4">
    <location>
        <begin position="585"/>
        <end position="617"/>
    </location>
</feature>
<proteinExistence type="inferred from homology"/>
<name>A0ABN8P7R1_9CNID</name>
<feature type="repeat" description="ANK" evidence="4">
    <location>
        <begin position="211"/>
        <end position="243"/>
    </location>
</feature>
<feature type="repeat" description="ANK" evidence="4">
    <location>
        <begin position="384"/>
        <end position="416"/>
    </location>
</feature>
<feature type="repeat" description="ANK" evidence="4">
    <location>
        <begin position="345"/>
        <end position="377"/>
    </location>
</feature>
<evidence type="ECO:0000259" key="7">
    <source>
        <dbReference type="Pfam" id="PF20266"/>
    </source>
</evidence>